<name>A0A5M6D4V3_9BACT</name>
<dbReference type="AlphaFoldDB" id="A0A5M6D4V3"/>
<gene>
    <name evidence="1" type="ORF">FYK55_21560</name>
</gene>
<keyword evidence="2" id="KW-1185">Reference proteome</keyword>
<protein>
    <submittedName>
        <fullName evidence="1">Uncharacterized protein</fullName>
    </submittedName>
</protein>
<proteinExistence type="predicted"/>
<accession>A0A5M6D4V3</accession>
<dbReference type="Proteomes" id="UP000324479">
    <property type="component" value="Unassembled WGS sequence"/>
</dbReference>
<evidence type="ECO:0000313" key="1">
    <source>
        <dbReference type="EMBL" id="KAA5540225.1"/>
    </source>
</evidence>
<organism evidence="1 2">
    <name type="scientific">Roseiconus nitratireducens</name>
    <dbReference type="NCBI Taxonomy" id="2605748"/>
    <lineage>
        <taxon>Bacteria</taxon>
        <taxon>Pseudomonadati</taxon>
        <taxon>Planctomycetota</taxon>
        <taxon>Planctomycetia</taxon>
        <taxon>Pirellulales</taxon>
        <taxon>Pirellulaceae</taxon>
        <taxon>Roseiconus</taxon>
    </lineage>
</organism>
<reference evidence="1 2" key="1">
    <citation type="submission" date="2019-08" db="EMBL/GenBank/DDBJ databases">
        <authorList>
            <person name="Dhanesh K."/>
            <person name="Kumar G."/>
            <person name="Sasikala C."/>
            <person name="Venkata Ramana C."/>
        </authorList>
    </citation>
    <scope>NUCLEOTIDE SEQUENCE [LARGE SCALE GENOMIC DNA]</scope>
    <source>
        <strain evidence="1 2">JC645</strain>
    </source>
</reference>
<comment type="caution">
    <text evidence="1">The sequence shown here is derived from an EMBL/GenBank/DDBJ whole genome shotgun (WGS) entry which is preliminary data.</text>
</comment>
<dbReference type="RefSeq" id="WP_150078699.1">
    <property type="nucleotide sequence ID" value="NZ_VWOX01000014.1"/>
</dbReference>
<dbReference type="EMBL" id="VWOX01000014">
    <property type="protein sequence ID" value="KAA5540225.1"/>
    <property type="molecule type" value="Genomic_DNA"/>
</dbReference>
<sequence length="97" mass="10866">MRLYFEGCDIQTAESESLTTSAIGFRHLESYVLASNQCVRDLFQERARSLGTEHCQRLSCIDADRALASKFTFASIAQLFTFTPYGKMLVLETTTGV</sequence>
<evidence type="ECO:0000313" key="2">
    <source>
        <dbReference type="Proteomes" id="UP000324479"/>
    </source>
</evidence>